<evidence type="ECO:0000259" key="1">
    <source>
        <dbReference type="Pfam" id="PF04851"/>
    </source>
</evidence>
<accession>A0A383A2L5</accession>
<organism evidence="2">
    <name type="scientific">marine metagenome</name>
    <dbReference type="NCBI Taxonomy" id="408172"/>
    <lineage>
        <taxon>unclassified sequences</taxon>
        <taxon>metagenomes</taxon>
        <taxon>ecological metagenomes</taxon>
    </lineage>
</organism>
<dbReference type="EMBL" id="UINC01188770">
    <property type="protein sequence ID" value="SVE02146.1"/>
    <property type="molecule type" value="Genomic_DNA"/>
</dbReference>
<feature type="domain" description="Helicase/UvrB N-terminal" evidence="1">
    <location>
        <begin position="118"/>
        <end position="214"/>
    </location>
</feature>
<dbReference type="InterPro" id="IPR006935">
    <property type="entry name" value="Helicase/UvrB_N"/>
</dbReference>
<dbReference type="SUPFAM" id="SSF52540">
    <property type="entry name" value="P-loop containing nucleoside triphosphate hydrolases"/>
    <property type="match status" value="1"/>
</dbReference>
<reference evidence="2" key="1">
    <citation type="submission" date="2018-05" db="EMBL/GenBank/DDBJ databases">
        <authorList>
            <person name="Lanie J.A."/>
            <person name="Ng W.-L."/>
            <person name="Kazmierczak K.M."/>
            <person name="Andrzejewski T.M."/>
            <person name="Davidsen T.M."/>
            <person name="Wayne K.J."/>
            <person name="Tettelin H."/>
            <person name="Glass J.I."/>
            <person name="Rusch D."/>
            <person name="Podicherti R."/>
            <person name="Tsui H.-C.T."/>
            <person name="Winkler M.E."/>
        </authorList>
    </citation>
    <scope>NUCLEOTIDE SEQUENCE</scope>
</reference>
<feature type="non-terminal residue" evidence="2">
    <location>
        <position position="217"/>
    </location>
</feature>
<name>A0A383A2L5_9ZZZZ</name>
<dbReference type="Gene3D" id="3.40.50.300">
    <property type="entry name" value="P-loop containing nucleotide triphosphate hydrolases"/>
    <property type="match status" value="1"/>
</dbReference>
<evidence type="ECO:0000313" key="2">
    <source>
        <dbReference type="EMBL" id="SVE02146.1"/>
    </source>
</evidence>
<dbReference type="InterPro" id="IPR027417">
    <property type="entry name" value="P-loop_NTPase"/>
</dbReference>
<dbReference type="GO" id="GO:0016787">
    <property type="term" value="F:hydrolase activity"/>
    <property type="evidence" value="ECO:0007669"/>
    <property type="project" value="InterPro"/>
</dbReference>
<feature type="non-terminal residue" evidence="2">
    <location>
        <position position="1"/>
    </location>
</feature>
<dbReference type="AlphaFoldDB" id="A0A383A2L5"/>
<gene>
    <name evidence="2" type="ORF">METZ01_LOCUS455000</name>
</gene>
<dbReference type="GO" id="GO:0003677">
    <property type="term" value="F:DNA binding"/>
    <property type="evidence" value="ECO:0007669"/>
    <property type="project" value="InterPro"/>
</dbReference>
<dbReference type="Pfam" id="PF04851">
    <property type="entry name" value="ResIII"/>
    <property type="match status" value="1"/>
</dbReference>
<dbReference type="GO" id="GO:0005524">
    <property type="term" value="F:ATP binding"/>
    <property type="evidence" value="ECO:0007669"/>
    <property type="project" value="InterPro"/>
</dbReference>
<dbReference type="Gene3D" id="3.30.780.20">
    <property type="match status" value="1"/>
</dbReference>
<sequence>MASCDIIIKDEVNVKINRLELTTRRKLANKFKYEIPGARFMPAVRLGRWDGCVSFFSMGGQTFVNLLPEVLPILESSGYDINLSDERPPLNLSFDEVDKNHLSNKKWPIGHTHQGQPIELRDYQVEVINKFLKTPQSIQEIATGAGKTIITATLSKLCEPYGRTIVIVPNKSLVTQTEEDYKNIGIDVGVYFGDRKQLNRTHTICTWQSLNNLMKAS</sequence>
<protein>
    <recommendedName>
        <fullName evidence="1">Helicase/UvrB N-terminal domain-containing protein</fullName>
    </recommendedName>
</protein>
<dbReference type="InterPro" id="IPR049430">
    <property type="entry name" value="UvsW_N_sf"/>
</dbReference>
<proteinExistence type="predicted"/>